<dbReference type="GeneID" id="93339166"/>
<accession>A0A1T4Y4T0</accession>
<proteinExistence type="inferred from homology"/>
<dbReference type="STRING" id="745368.SAMN02745178_02744"/>
<evidence type="ECO:0000256" key="5">
    <source>
        <dbReference type="RuleBase" id="RU003690"/>
    </source>
</evidence>
<dbReference type="RefSeq" id="WP_078785538.1">
    <property type="nucleotide sequence ID" value="NZ_FUYF01000036.1"/>
</dbReference>
<dbReference type="InterPro" id="IPR001360">
    <property type="entry name" value="Glyco_hydro_1"/>
</dbReference>
<dbReference type="PANTHER" id="PTHR10353">
    <property type="entry name" value="GLYCOSYL HYDROLASE"/>
    <property type="match status" value="1"/>
</dbReference>
<reference evidence="7 8" key="1">
    <citation type="submission" date="2017-02" db="EMBL/GenBank/DDBJ databases">
        <authorList>
            <person name="Peterson S.W."/>
        </authorList>
    </citation>
    <scope>NUCLEOTIDE SEQUENCE [LARGE SCALE GENOMIC DNA]</scope>
    <source>
        <strain evidence="7 8">ATCC 27749</strain>
    </source>
</reference>
<dbReference type="NCBIfam" id="NF007356">
    <property type="entry name" value="PRK09852.1"/>
    <property type="match status" value="1"/>
</dbReference>
<evidence type="ECO:0000256" key="3">
    <source>
        <dbReference type="ARBA" id="ARBA00023295"/>
    </source>
</evidence>
<gene>
    <name evidence="7" type="ORF">SAMN02745178_02744</name>
</gene>
<dbReference type="GO" id="GO:0016052">
    <property type="term" value="P:carbohydrate catabolic process"/>
    <property type="evidence" value="ECO:0007669"/>
    <property type="project" value="TreeGrafter"/>
</dbReference>
<evidence type="ECO:0000256" key="6">
    <source>
        <dbReference type="RuleBase" id="RU004468"/>
    </source>
</evidence>
<dbReference type="GO" id="GO:0008422">
    <property type="term" value="F:beta-glucosidase activity"/>
    <property type="evidence" value="ECO:0007669"/>
    <property type="project" value="TreeGrafter"/>
</dbReference>
<evidence type="ECO:0000256" key="1">
    <source>
        <dbReference type="ARBA" id="ARBA00010838"/>
    </source>
</evidence>
<dbReference type="InterPro" id="IPR018120">
    <property type="entry name" value="Glyco_hydro_1_AS"/>
</dbReference>
<comment type="similarity">
    <text evidence="1 5">Belongs to the glycosyl hydrolase 1 family.</text>
</comment>
<dbReference type="Proteomes" id="UP000190286">
    <property type="component" value="Unassembled WGS sequence"/>
</dbReference>
<dbReference type="NCBIfam" id="NF007158">
    <property type="entry name" value="PRK09593.1"/>
    <property type="match status" value="1"/>
</dbReference>
<dbReference type="FunFam" id="3.20.20.80:FF:000004">
    <property type="entry name" value="Beta-glucosidase 6-phospho-beta-glucosidase"/>
    <property type="match status" value="1"/>
</dbReference>
<dbReference type="Pfam" id="PF00232">
    <property type="entry name" value="Glyco_hydro_1"/>
    <property type="match status" value="1"/>
</dbReference>
<evidence type="ECO:0000256" key="4">
    <source>
        <dbReference type="PROSITE-ProRule" id="PRU10055"/>
    </source>
</evidence>
<dbReference type="PRINTS" id="PR00131">
    <property type="entry name" value="GLHYDRLASE1"/>
</dbReference>
<dbReference type="PANTHER" id="PTHR10353:SF122">
    <property type="entry name" value="6-PHOSPHO-BETA-GLUCOSIDASE ASCB-RELATED"/>
    <property type="match status" value="1"/>
</dbReference>
<dbReference type="PROSITE" id="PS00572">
    <property type="entry name" value="GLYCOSYL_HYDROL_F1_1"/>
    <property type="match status" value="1"/>
</dbReference>
<evidence type="ECO:0000313" key="8">
    <source>
        <dbReference type="Proteomes" id="UP000190286"/>
    </source>
</evidence>
<protein>
    <submittedName>
        <fullName evidence="7">6-phospho-beta-glucosidase</fullName>
    </submittedName>
</protein>
<dbReference type="AlphaFoldDB" id="A0A1T4Y4T0"/>
<sequence>MSFPTNFLWGGAIAANQCEGGWNEGGRGLSNADVLPYGEDRLAVIKGDLQMLTPDNEHYYPAQNAIDFYHHYKEDIELFAEMGFKALRLSISWSRIYPNGDDERPNQEGIAFYRNVFAECHRHGIEPVVTITHYDIPMNLVTKYRGWKNRKLIDLYIKLTKTLFAEYGQQVRYWITFNEINIMTSACFMSAGIVFERGENRYVSIYNAVHNVLVASAWATKLCHEMIPNSKIGCMLNAGIYYPKTCNPLDVQAAQSENRKHYMFTDVQVRGEYPEYVIKEFERYGFKIPFEEGDKAILKENTADFVSFSYYSTRVAEANAKGKYDSNLLKSADNPYLEHEPWGRFIDPIGLRITMNEIYDRYQKPLFIVENGLGTIDQPNADGYVADDYRIHYLREHILEMKKAVELDGIPLMGYTCWGPIDLVSVATGEMKKRYGFIYVDRDDTGKGSLRRTRKKSFGWYKQVIATNGESITDPQN</sequence>
<dbReference type="InterPro" id="IPR033132">
    <property type="entry name" value="GH_1_N_CS"/>
</dbReference>
<dbReference type="GO" id="GO:0005829">
    <property type="term" value="C:cytosol"/>
    <property type="evidence" value="ECO:0007669"/>
    <property type="project" value="TreeGrafter"/>
</dbReference>
<name>A0A1T4Y4T0_9FIRM</name>
<dbReference type="Gene3D" id="3.20.20.80">
    <property type="entry name" value="Glycosidases"/>
    <property type="match status" value="1"/>
</dbReference>
<evidence type="ECO:0000313" key="7">
    <source>
        <dbReference type="EMBL" id="SKA96824.1"/>
    </source>
</evidence>
<dbReference type="OrthoDB" id="2339329at2"/>
<feature type="active site" description="Nucleophile" evidence="4">
    <location>
        <position position="370"/>
    </location>
</feature>
<organism evidence="7 8">
    <name type="scientific">Gemmiger formicilis</name>
    <dbReference type="NCBI Taxonomy" id="745368"/>
    <lineage>
        <taxon>Bacteria</taxon>
        <taxon>Bacillati</taxon>
        <taxon>Bacillota</taxon>
        <taxon>Clostridia</taxon>
        <taxon>Eubacteriales</taxon>
        <taxon>Gemmiger</taxon>
    </lineage>
</organism>
<dbReference type="InterPro" id="IPR017853">
    <property type="entry name" value="GH"/>
</dbReference>
<dbReference type="EMBL" id="FUYF01000036">
    <property type="protein sequence ID" value="SKA96824.1"/>
    <property type="molecule type" value="Genomic_DNA"/>
</dbReference>
<keyword evidence="2 6" id="KW-0378">Hydrolase</keyword>
<keyword evidence="8" id="KW-1185">Reference proteome</keyword>
<keyword evidence="3 6" id="KW-0326">Glycosidase</keyword>
<evidence type="ECO:0000256" key="2">
    <source>
        <dbReference type="ARBA" id="ARBA00022801"/>
    </source>
</evidence>
<dbReference type="PROSITE" id="PS00653">
    <property type="entry name" value="GLYCOSYL_HYDROL_F1_2"/>
    <property type="match status" value="1"/>
</dbReference>
<dbReference type="SUPFAM" id="SSF51445">
    <property type="entry name" value="(Trans)glycosidases"/>
    <property type="match status" value="1"/>
</dbReference>